<name>L9WJ05_9EURY</name>
<comment type="similarity">
    <text evidence="1">Belongs to the HerA family.</text>
</comment>
<comment type="catalytic activity">
    <reaction evidence="3">
        <text>ATP + H2O = ADP + phosphate + H(+)</text>
        <dbReference type="Rhea" id="RHEA:13065"/>
        <dbReference type="ChEBI" id="CHEBI:15377"/>
        <dbReference type="ChEBI" id="CHEBI:15378"/>
        <dbReference type="ChEBI" id="CHEBI:30616"/>
        <dbReference type="ChEBI" id="CHEBI:43474"/>
        <dbReference type="ChEBI" id="CHEBI:456216"/>
        <dbReference type="EC" id="5.6.2.3"/>
    </reaction>
</comment>
<evidence type="ECO:0000259" key="5">
    <source>
        <dbReference type="Pfam" id="PF01935"/>
    </source>
</evidence>
<protein>
    <submittedName>
        <fullName evidence="6">ATPase-like protein</fullName>
    </submittedName>
</protein>
<dbReference type="PANTHER" id="PTHR42957:SF1">
    <property type="entry name" value="HELICASE MJ1565-RELATED"/>
    <property type="match status" value="1"/>
</dbReference>
<dbReference type="eggNOG" id="arCOG00280">
    <property type="taxonomic scope" value="Archaea"/>
</dbReference>
<accession>L9WJ05</accession>
<comment type="catalytic activity">
    <reaction evidence="2">
        <text>Couples ATP hydrolysis with the unwinding of duplex DNA by translocating in the 3'-5' direction.</text>
        <dbReference type="EC" id="5.6.2.4"/>
    </reaction>
</comment>
<sequence length="357" mass="37719">MGAVSFVLGRGDRDSGPVGHLGRYRALDGTSGAPLYCDLDGPHAVTIVGKRGYGKSYTMGVLAEELAKIAGLAPVIIDPMGAFETLAEPNTAVERDDEIPATVINDPTVKPTALDPRSWCGLLGLSPEQGAGGLVWQAAQQSSTIAEMRTRIDDTDAPLVDKRAARNHLRLADTWDVFDATGLEAADLAGPEITIIDISGLESAPMNAVCRGVAEALYRARVTETIARLPWLLLDEAHTFFSGVAEPALERILTRGRAPGVSLVAATQRPSAVPELCLSQSDLLFAHRLTAQSDLEALAASQPTYMNGSLADADRLPDAPGEVVVVDDSTETVHAVQIRTRETAHGGDSPQASDIEV</sequence>
<dbReference type="PANTHER" id="PTHR42957">
    <property type="entry name" value="HELICASE MJ1565-RELATED"/>
    <property type="match status" value="1"/>
</dbReference>
<organism evidence="6 7">
    <name type="scientific">Natronorubrum sulfidifaciens JCM 14089</name>
    <dbReference type="NCBI Taxonomy" id="1230460"/>
    <lineage>
        <taxon>Archaea</taxon>
        <taxon>Methanobacteriati</taxon>
        <taxon>Methanobacteriota</taxon>
        <taxon>Stenosarchaea group</taxon>
        <taxon>Halobacteria</taxon>
        <taxon>Halobacteriales</taxon>
        <taxon>Natrialbaceae</taxon>
        <taxon>Natronorubrum</taxon>
    </lineage>
</organism>
<dbReference type="InterPro" id="IPR002789">
    <property type="entry name" value="HerA_central"/>
</dbReference>
<evidence type="ECO:0000256" key="1">
    <source>
        <dbReference type="ARBA" id="ARBA00007816"/>
    </source>
</evidence>
<keyword evidence="7" id="KW-1185">Reference proteome</keyword>
<evidence type="ECO:0000313" key="6">
    <source>
        <dbReference type="EMBL" id="ELY49429.1"/>
    </source>
</evidence>
<reference evidence="6 7" key="1">
    <citation type="journal article" date="2014" name="PLoS Genet.">
        <title>Phylogenetically driven sequencing of extremely halophilic archaea reveals strategies for static and dynamic osmo-response.</title>
        <authorList>
            <person name="Becker E.A."/>
            <person name="Seitzer P.M."/>
            <person name="Tritt A."/>
            <person name="Larsen D."/>
            <person name="Krusor M."/>
            <person name="Yao A.I."/>
            <person name="Wu D."/>
            <person name="Madern D."/>
            <person name="Eisen J.A."/>
            <person name="Darling A.E."/>
            <person name="Facciotti M.T."/>
        </authorList>
    </citation>
    <scope>NUCLEOTIDE SEQUENCE [LARGE SCALE GENOMIC DNA]</scope>
    <source>
        <strain evidence="6 7">JCM 14089</strain>
    </source>
</reference>
<evidence type="ECO:0000256" key="2">
    <source>
        <dbReference type="ARBA" id="ARBA00034617"/>
    </source>
</evidence>
<comment type="caution">
    <text evidence="6">The sequence shown here is derived from an EMBL/GenBank/DDBJ whole genome shotgun (WGS) entry which is preliminary data.</text>
</comment>
<evidence type="ECO:0000256" key="3">
    <source>
        <dbReference type="ARBA" id="ARBA00048954"/>
    </source>
</evidence>
<dbReference type="EMBL" id="AOHX01000002">
    <property type="protein sequence ID" value="ELY49429.1"/>
    <property type="molecule type" value="Genomic_DNA"/>
</dbReference>
<dbReference type="Pfam" id="PF01935">
    <property type="entry name" value="DUF87"/>
    <property type="match status" value="1"/>
</dbReference>
<dbReference type="Proteomes" id="UP000011661">
    <property type="component" value="Unassembled WGS sequence"/>
</dbReference>
<feature type="domain" description="Helicase HerA central" evidence="5">
    <location>
        <begin position="34"/>
        <end position="129"/>
    </location>
</feature>
<dbReference type="SUPFAM" id="SSF52540">
    <property type="entry name" value="P-loop containing nucleoside triphosphate hydrolases"/>
    <property type="match status" value="1"/>
</dbReference>
<dbReference type="InterPro" id="IPR008571">
    <property type="entry name" value="HerA-like"/>
</dbReference>
<dbReference type="PATRIC" id="fig|1230460.4.peg.142"/>
<evidence type="ECO:0000256" key="4">
    <source>
        <dbReference type="ARBA" id="ARBA00048988"/>
    </source>
</evidence>
<dbReference type="GO" id="GO:0043139">
    <property type="term" value="F:5'-3' DNA helicase activity"/>
    <property type="evidence" value="ECO:0007669"/>
    <property type="project" value="UniProtKB-EC"/>
</dbReference>
<dbReference type="Gene3D" id="3.40.50.300">
    <property type="entry name" value="P-loop containing nucleotide triphosphate hydrolases"/>
    <property type="match status" value="2"/>
</dbReference>
<evidence type="ECO:0000313" key="7">
    <source>
        <dbReference type="Proteomes" id="UP000011661"/>
    </source>
</evidence>
<gene>
    <name evidence="6" type="ORF">C495_00650</name>
</gene>
<dbReference type="AlphaFoldDB" id="L9WJ05"/>
<comment type="catalytic activity">
    <reaction evidence="4">
        <text>ATP + H2O = ADP + phosphate + H(+)</text>
        <dbReference type="Rhea" id="RHEA:13065"/>
        <dbReference type="ChEBI" id="CHEBI:15377"/>
        <dbReference type="ChEBI" id="CHEBI:15378"/>
        <dbReference type="ChEBI" id="CHEBI:30616"/>
        <dbReference type="ChEBI" id="CHEBI:43474"/>
        <dbReference type="ChEBI" id="CHEBI:456216"/>
        <dbReference type="EC" id="5.6.2.4"/>
    </reaction>
</comment>
<dbReference type="GO" id="GO:0043138">
    <property type="term" value="F:3'-5' DNA helicase activity"/>
    <property type="evidence" value="ECO:0007669"/>
    <property type="project" value="UniProtKB-EC"/>
</dbReference>
<dbReference type="STRING" id="1230460.C495_00650"/>
<dbReference type="InterPro" id="IPR027417">
    <property type="entry name" value="P-loop_NTPase"/>
</dbReference>
<proteinExistence type="inferred from homology"/>